<dbReference type="PANTHER" id="PTHR45936">
    <property type="entry name" value="TRNA-DIHYDROURIDINE(20) SYNTHASE [NAD(P)+]-LIKE"/>
    <property type="match status" value="1"/>
</dbReference>
<dbReference type="InterPro" id="IPR018517">
    <property type="entry name" value="tRNA_hU_synthase_CS"/>
</dbReference>
<name>A0A669ECS6_ORENI</name>
<evidence type="ECO:0000256" key="2">
    <source>
        <dbReference type="ARBA" id="ARBA00022630"/>
    </source>
</evidence>
<accession>A0A669ECS6</accession>
<dbReference type="SUPFAM" id="SSF54768">
    <property type="entry name" value="dsRNA-binding domain-like"/>
    <property type="match status" value="1"/>
</dbReference>
<dbReference type="GO" id="GO:0005737">
    <property type="term" value="C:cytoplasm"/>
    <property type="evidence" value="ECO:0007669"/>
    <property type="project" value="TreeGrafter"/>
</dbReference>
<reference evidence="9" key="2">
    <citation type="submission" date="2025-08" db="UniProtKB">
        <authorList>
            <consortium name="Ensembl"/>
        </authorList>
    </citation>
    <scope>IDENTIFICATION</scope>
</reference>
<dbReference type="InterPro" id="IPR035587">
    <property type="entry name" value="DUS-like_FMN-bd"/>
</dbReference>
<evidence type="ECO:0000256" key="6">
    <source>
        <dbReference type="PROSITE-ProRule" id="PRU00266"/>
    </source>
</evidence>
<dbReference type="SUPFAM" id="SSF51395">
    <property type="entry name" value="FMN-linked oxidoreductases"/>
    <property type="match status" value="1"/>
</dbReference>
<reference evidence="10" key="1">
    <citation type="submission" date="2012-01" db="EMBL/GenBank/DDBJ databases">
        <title>The Genome Sequence of Oreochromis niloticus (Nile Tilapia).</title>
        <authorList>
            <consortium name="Broad Institute Genome Assembly Team"/>
            <consortium name="Broad Institute Sequencing Platform"/>
            <person name="Di Palma F."/>
            <person name="Johnson J."/>
            <person name="Lander E.S."/>
            <person name="Lindblad-Toh K."/>
        </authorList>
    </citation>
    <scope>NUCLEOTIDE SEQUENCE [LARGE SCALE GENOMIC DNA]</scope>
</reference>
<keyword evidence="6" id="KW-0694">RNA-binding</keyword>
<evidence type="ECO:0000259" key="8">
    <source>
        <dbReference type="PROSITE" id="PS50137"/>
    </source>
</evidence>
<dbReference type="CDD" id="cd02801">
    <property type="entry name" value="DUS_like_FMN"/>
    <property type="match status" value="1"/>
</dbReference>
<dbReference type="PROSITE" id="PS50137">
    <property type="entry name" value="DS_RBD"/>
    <property type="match status" value="1"/>
</dbReference>
<keyword evidence="3" id="KW-0288">FMN</keyword>
<evidence type="ECO:0000313" key="10">
    <source>
        <dbReference type="Proteomes" id="UP000005207"/>
    </source>
</evidence>
<dbReference type="SMART" id="SM00358">
    <property type="entry name" value="DSRM"/>
    <property type="match status" value="1"/>
</dbReference>
<evidence type="ECO:0000256" key="4">
    <source>
        <dbReference type="ARBA" id="ARBA00022694"/>
    </source>
</evidence>
<keyword evidence="5" id="KW-0560">Oxidoreductase</keyword>
<dbReference type="FunCoup" id="A0A669ECS6">
    <property type="interactions" value="1439"/>
</dbReference>
<dbReference type="InterPro" id="IPR052582">
    <property type="entry name" value="tRNA-DUS-like"/>
</dbReference>
<comment type="cofactor">
    <cofactor evidence="1">
        <name>FMN</name>
        <dbReference type="ChEBI" id="CHEBI:58210"/>
    </cofactor>
</comment>
<dbReference type="CDD" id="cd19871">
    <property type="entry name" value="DSRM_DUS2L"/>
    <property type="match status" value="1"/>
</dbReference>
<keyword evidence="10" id="KW-1185">Reference proteome</keyword>
<gene>
    <name evidence="9" type="primary">DUS2</name>
    <name evidence="9" type="synonym">dus2</name>
</gene>
<dbReference type="Ensembl" id="ENSONIT00000054448.1">
    <property type="protein sequence ID" value="ENSONIP00000070810.1"/>
    <property type="gene ID" value="ENSONIG00000010614.2"/>
</dbReference>
<dbReference type="GO" id="GO:0000049">
    <property type="term" value="F:tRNA binding"/>
    <property type="evidence" value="ECO:0007669"/>
    <property type="project" value="InterPro"/>
</dbReference>
<dbReference type="AlphaFoldDB" id="A0A669ECS6"/>
<dbReference type="InterPro" id="IPR044463">
    <property type="entry name" value="DUS2_DSRM"/>
</dbReference>
<keyword evidence="2" id="KW-0285">Flavoprotein</keyword>
<evidence type="ECO:0000313" key="9">
    <source>
        <dbReference type="Ensembl" id="ENSONIP00000070810.1"/>
    </source>
</evidence>
<keyword evidence="4" id="KW-0819">tRNA processing</keyword>
<evidence type="ECO:0000256" key="1">
    <source>
        <dbReference type="ARBA" id="ARBA00001917"/>
    </source>
</evidence>
<evidence type="ECO:0000256" key="7">
    <source>
        <dbReference type="SAM" id="MobiDB-lite"/>
    </source>
</evidence>
<proteinExistence type="predicted"/>
<dbReference type="Proteomes" id="UP000005207">
    <property type="component" value="Linkage group LG7"/>
</dbReference>
<dbReference type="GO" id="GO:0050660">
    <property type="term" value="F:flavin adenine dinucleotide binding"/>
    <property type="evidence" value="ECO:0007669"/>
    <property type="project" value="InterPro"/>
</dbReference>
<evidence type="ECO:0000256" key="5">
    <source>
        <dbReference type="ARBA" id="ARBA00023002"/>
    </source>
</evidence>
<dbReference type="Pfam" id="PF00035">
    <property type="entry name" value="dsrm"/>
    <property type="match status" value="1"/>
</dbReference>
<evidence type="ECO:0000256" key="3">
    <source>
        <dbReference type="ARBA" id="ARBA00022643"/>
    </source>
</evidence>
<feature type="domain" description="DRBM" evidence="8">
    <location>
        <begin position="371"/>
        <end position="438"/>
    </location>
</feature>
<feature type="region of interest" description="Disordered" evidence="7">
    <location>
        <begin position="486"/>
        <end position="505"/>
    </location>
</feature>
<dbReference type="InParanoid" id="A0A669ECS6"/>
<dbReference type="Gene3D" id="3.20.20.70">
    <property type="entry name" value="Aldolase class I"/>
    <property type="match status" value="1"/>
</dbReference>
<sequence>MAAGRLSFSNITALAPMVRVGTLPMRLLALDYGADVVYCEELIDIKMAQCQRVVNEVLETVDFVAPDDRVMFRTCEREKGNVVFQMGTADPDRALAVARLVEKDVAAVDVNMGCPKEYSTKGGMGAALLSDPDKIEAILRTLVTGVSIPVTCKIRILPSLEETISLVRRIEKTGAAAVAVHGRFKEERPRHPVHCDYIQAVAQAVSIPVIANGGSLDHVKTNADIEEFRKVTGASSVMLARAAMWNASVFRSQGALPLEKIMEDYLKYAIRYDNNAFNTKYCLCQMLRDKVESPLGKQVQAAQTNAEIRCSTGFLQMSSCNKAVLTDTPGMTTGWTPLPVYLRGCWRVETKVKLGGFDVFGCRREYPPQITPKMFLLEWSRKEKLEQPQYETVQRAQDRAFQSTVTVAQKKYRSSLWEKSKKFAEQAAAIVCLRVLGVPEGRIGEEDSGLVCKRKREGKVNGAAEEERSRKRHISDVLQETSEVAVVTNGDSHKEAPPPSQRESL</sequence>
<dbReference type="Gene3D" id="3.30.160.20">
    <property type="match status" value="1"/>
</dbReference>
<dbReference type="PANTHER" id="PTHR45936:SF1">
    <property type="entry name" value="TRNA-DIHYDROURIDINE(20) SYNTHASE [NAD(P)+]-LIKE"/>
    <property type="match status" value="1"/>
</dbReference>
<dbReference type="PROSITE" id="PS01136">
    <property type="entry name" value="UPF0034"/>
    <property type="match status" value="1"/>
</dbReference>
<reference evidence="9" key="3">
    <citation type="submission" date="2025-09" db="UniProtKB">
        <authorList>
            <consortium name="Ensembl"/>
        </authorList>
    </citation>
    <scope>IDENTIFICATION</scope>
</reference>
<dbReference type="GeneTree" id="ENSGT00550000075019"/>
<protein>
    <submittedName>
        <fullName evidence="9">Dihydrouridine synthase 2</fullName>
    </submittedName>
</protein>
<dbReference type="GO" id="GO:0017150">
    <property type="term" value="F:tRNA dihydrouridine synthase activity"/>
    <property type="evidence" value="ECO:0007669"/>
    <property type="project" value="InterPro"/>
</dbReference>
<dbReference type="Pfam" id="PF01207">
    <property type="entry name" value="Dus"/>
    <property type="match status" value="1"/>
</dbReference>
<dbReference type="InterPro" id="IPR013785">
    <property type="entry name" value="Aldolase_TIM"/>
</dbReference>
<organism evidence="9 10">
    <name type="scientific">Oreochromis niloticus</name>
    <name type="common">Nile tilapia</name>
    <name type="synonym">Tilapia nilotica</name>
    <dbReference type="NCBI Taxonomy" id="8128"/>
    <lineage>
        <taxon>Eukaryota</taxon>
        <taxon>Metazoa</taxon>
        <taxon>Chordata</taxon>
        <taxon>Craniata</taxon>
        <taxon>Vertebrata</taxon>
        <taxon>Euteleostomi</taxon>
        <taxon>Actinopterygii</taxon>
        <taxon>Neopterygii</taxon>
        <taxon>Teleostei</taxon>
        <taxon>Neoteleostei</taxon>
        <taxon>Acanthomorphata</taxon>
        <taxon>Ovalentaria</taxon>
        <taxon>Cichlomorphae</taxon>
        <taxon>Cichliformes</taxon>
        <taxon>Cichlidae</taxon>
        <taxon>African cichlids</taxon>
        <taxon>Pseudocrenilabrinae</taxon>
        <taxon>Oreochromini</taxon>
        <taxon>Oreochromis</taxon>
    </lineage>
</organism>
<dbReference type="InterPro" id="IPR014720">
    <property type="entry name" value="dsRBD_dom"/>
</dbReference>